<dbReference type="InterPro" id="IPR011642">
    <property type="entry name" value="Gate_dom"/>
</dbReference>
<organism evidence="3 4">
    <name type="scientific">Serpentinicella alkaliphila</name>
    <dbReference type="NCBI Taxonomy" id="1734049"/>
    <lineage>
        <taxon>Bacteria</taxon>
        <taxon>Bacillati</taxon>
        <taxon>Bacillota</taxon>
        <taxon>Clostridia</taxon>
        <taxon>Peptostreptococcales</taxon>
        <taxon>Natronincolaceae</taxon>
        <taxon>Serpentinicella</taxon>
    </lineage>
</organism>
<dbReference type="Pfam" id="PF07670">
    <property type="entry name" value="Gate"/>
    <property type="match status" value="1"/>
</dbReference>
<keyword evidence="1" id="KW-1133">Transmembrane helix</keyword>
<dbReference type="GO" id="GO:0005886">
    <property type="term" value="C:plasma membrane"/>
    <property type="evidence" value="ECO:0007669"/>
    <property type="project" value="TreeGrafter"/>
</dbReference>
<evidence type="ECO:0000313" key="4">
    <source>
        <dbReference type="Proteomes" id="UP000295504"/>
    </source>
</evidence>
<comment type="caution">
    <text evidence="3">The sequence shown here is derived from an EMBL/GenBank/DDBJ whole genome shotgun (WGS) entry which is preliminary data.</text>
</comment>
<feature type="domain" description="Nucleoside transporter/FeoB GTPase Gate" evidence="2">
    <location>
        <begin position="47"/>
        <end position="148"/>
    </location>
</feature>
<feature type="transmembrane region" description="Helical" evidence="1">
    <location>
        <begin position="7"/>
        <end position="26"/>
    </location>
</feature>
<feature type="transmembrane region" description="Helical" evidence="1">
    <location>
        <begin position="157"/>
        <end position="176"/>
    </location>
</feature>
<name>A0A4R2TEI9_9FIRM</name>
<evidence type="ECO:0000313" key="3">
    <source>
        <dbReference type="EMBL" id="TCQ01748.1"/>
    </source>
</evidence>
<accession>A0A4R2TEI9</accession>
<sequence>MTKYITYTSVFAIPIMITIILVHGYVKGVSMYDAFVEGAAEGFKTAIRIMPYLIAIFIAIGLMRGSGAIYYLVRGLRPITSLLGIPGEILPLALMKPISGSGSLAVLQDILVHNGPDSFVGRVASTMMGSSETIFYTMAVYYGTIGIKKSRHTIPSALVAHLAAILAAVFFCKILLSQ</sequence>
<evidence type="ECO:0000256" key="1">
    <source>
        <dbReference type="SAM" id="Phobius"/>
    </source>
</evidence>
<dbReference type="PANTHER" id="PTHR35793:SF2">
    <property type="entry name" value="INNER MEMBRANE PROTEIN YJIG"/>
    <property type="match status" value="1"/>
</dbReference>
<keyword evidence="4" id="KW-1185">Reference proteome</keyword>
<evidence type="ECO:0000259" key="2">
    <source>
        <dbReference type="Pfam" id="PF07670"/>
    </source>
</evidence>
<dbReference type="PANTHER" id="PTHR35793">
    <property type="entry name" value="INNER MEMBRANE PROTEIN YJIG"/>
    <property type="match status" value="1"/>
</dbReference>
<dbReference type="Proteomes" id="UP000295504">
    <property type="component" value="Unassembled WGS sequence"/>
</dbReference>
<protein>
    <submittedName>
        <fullName evidence="3">Spore maturation protein B</fullName>
    </submittedName>
</protein>
<feature type="transmembrane region" description="Helical" evidence="1">
    <location>
        <begin position="46"/>
        <end position="73"/>
    </location>
</feature>
<reference evidence="3 4" key="1">
    <citation type="submission" date="2019-03" db="EMBL/GenBank/DDBJ databases">
        <title>Genomic Encyclopedia of Type Strains, Phase IV (KMG-IV): sequencing the most valuable type-strain genomes for metagenomic binning, comparative biology and taxonomic classification.</title>
        <authorList>
            <person name="Goeker M."/>
        </authorList>
    </citation>
    <scope>NUCLEOTIDE SEQUENCE [LARGE SCALE GENOMIC DNA]</scope>
    <source>
        <strain evidence="3 4">DSM 100013</strain>
    </source>
</reference>
<dbReference type="RefSeq" id="WP_132848759.1">
    <property type="nucleotide sequence ID" value="NZ_CP058648.1"/>
</dbReference>
<keyword evidence="1" id="KW-0472">Membrane</keyword>
<proteinExistence type="predicted"/>
<dbReference type="OrthoDB" id="9805623at2"/>
<dbReference type="EMBL" id="SLYC01000023">
    <property type="protein sequence ID" value="TCQ01748.1"/>
    <property type="molecule type" value="Genomic_DNA"/>
</dbReference>
<dbReference type="AlphaFoldDB" id="A0A4R2TEI9"/>
<keyword evidence="1" id="KW-0812">Transmembrane</keyword>
<dbReference type="InterPro" id="IPR052549">
    <property type="entry name" value="SpmB"/>
</dbReference>
<gene>
    <name evidence="3" type="ORF">EDD79_102323</name>
</gene>